<dbReference type="InterPro" id="IPR000595">
    <property type="entry name" value="cNMP-bd_dom"/>
</dbReference>
<reference evidence="5 6" key="1">
    <citation type="submission" date="2019-06" db="EMBL/GenBank/DDBJ databases">
        <authorList>
            <person name="Li M."/>
        </authorList>
    </citation>
    <scope>NUCLEOTIDE SEQUENCE [LARGE SCALE GENOMIC DNA]</scope>
    <source>
        <strain evidence="5 6">BGMRC6574</strain>
    </source>
</reference>
<dbReference type="Gene3D" id="2.60.120.10">
    <property type="entry name" value="Jelly Rolls"/>
    <property type="match status" value="1"/>
</dbReference>
<dbReference type="GO" id="GO:0006355">
    <property type="term" value="P:regulation of DNA-templated transcription"/>
    <property type="evidence" value="ECO:0007669"/>
    <property type="project" value="InterPro"/>
</dbReference>
<comment type="caution">
    <text evidence="5">The sequence shown here is derived from an EMBL/GenBank/DDBJ whole genome shotgun (WGS) entry which is preliminary data.</text>
</comment>
<dbReference type="OrthoDB" id="7584044at2"/>
<dbReference type="InterPro" id="IPR018490">
    <property type="entry name" value="cNMP-bd_dom_sf"/>
</dbReference>
<dbReference type="InterPro" id="IPR014710">
    <property type="entry name" value="RmlC-like_jellyroll"/>
</dbReference>
<dbReference type="SUPFAM" id="SSF46785">
    <property type="entry name" value="Winged helix' DNA-binding domain"/>
    <property type="match status" value="1"/>
</dbReference>
<dbReference type="Proteomes" id="UP000320314">
    <property type="component" value="Unassembled WGS sequence"/>
</dbReference>
<dbReference type="Pfam" id="PF13545">
    <property type="entry name" value="HTH_Crp_2"/>
    <property type="match status" value="1"/>
</dbReference>
<keyword evidence="2" id="KW-0238">DNA-binding</keyword>
<proteinExistence type="predicted"/>
<dbReference type="GO" id="GO:0003677">
    <property type="term" value="F:DNA binding"/>
    <property type="evidence" value="ECO:0007669"/>
    <property type="project" value="UniProtKB-KW"/>
</dbReference>
<evidence type="ECO:0000256" key="1">
    <source>
        <dbReference type="ARBA" id="ARBA00023015"/>
    </source>
</evidence>
<dbReference type="InterPro" id="IPR036390">
    <property type="entry name" value="WH_DNA-bd_sf"/>
</dbReference>
<dbReference type="PROSITE" id="PS51063">
    <property type="entry name" value="HTH_CRP_2"/>
    <property type="match status" value="1"/>
</dbReference>
<gene>
    <name evidence="5" type="ORF">FJU11_07550</name>
</gene>
<dbReference type="Pfam" id="PF00027">
    <property type="entry name" value="cNMP_binding"/>
    <property type="match status" value="1"/>
</dbReference>
<evidence type="ECO:0000259" key="4">
    <source>
        <dbReference type="PROSITE" id="PS51063"/>
    </source>
</evidence>
<evidence type="ECO:0000256" key="2">
    <source>
        <dbReference type="ARBA" id="ARBA00023125"/>
    </source>
</evidence>
<accession>A0A506U8Z3</accession>
<dbReference type="SUPFAM" id="SSF51206">
    <property type="entry name" value="cAMP-binding domain-like"/>
    <property type="match status" value="1"/>
</dbReference>
<dbReference type="AlphaFoldDB" id="A0A506U8Z3"/>
<keyword evidence="6" id="KW-1185">Reference proteome</keyword>
<organism evidence="5 6">
    <name type="scientific">Pararhizobium mangrovi</name>
    <dbReference type="NCBI Taxonomy" id="2590452"/>
    <lineage>
        <taxon>Bacteria</taxon>
        <taxon>Pseudomonadati</taxon>
        <taxon>Pseudomonadota</taxon>
        <taxon>Alphaproteobacteria</taxon>
        <taxon>Hyphomicrobiales</taxon>
        <taxon>Rhizobiaceae</taxon>
        <taxon>Rhizobium/Agrobacterium group</taxon>
        <taxon>Pararhizobium</taxon>
    </lineage>
</organism>
<dbReference type="CDD" id="cd00038">
    <property type="entry name" value="CAP_ED"/>
    <property type="match status" value="1"/>
</dbReference>
<dbReference type="RefSeq" id="WP_141166431.1">
    <property type="nucleotide sequence ID" value="NZ_VHLH01000011.1"/>
</dbReference>
<dbReference type="InterPro" id="IPR012318">
    <property type="entry name" value="HTH_CRP"/>
</dbReference>
<sequence length="243" mass="27233">MPKQDIDSLIATLSVRDRLPRDEEAVLRALDWRTRTVPAQSEIITDRSSPDESCLLLDGLAARAMSLRNGDRQITTLHVLGDFVDLHSMFLSVMDHSVVALTQCRVAFIGHNRLREISTEHPHLGRLLSMMVATDAAIQRNWILSLGRRRAESRLANLFCELYRRLEVVGAVDGASFPLPINQSTLADVLGLSIVHTNRTVQHLRATNLISWQGGTIAIHDWDGLVELAEFDPVYLNLDLAER</sequence>
<dbReference type="Gene3D" id="1.10.10.10">
    <property type="entry name" value="Winged helix-like DNA-binding domain superfamily/Winged helix DNA-binding domain"/>
    <property type="match status" value="1"/>
</dbReference>
<feature type="domain" description="HTH crp-type" evidence="4">
    <location>
        <begin position="149"/>
        <end position="223"/>
    </location>
</feature>
<evidence type="ECO:0000313" key="5">
    <source>
        <dbReference type="EMBL" id="TPW29554.1"/>
    </source>
</evidence>
<dbReference type="EMBL" id="VHLH01000011">
    <property type="protein sequence ID" value="TPW29554.1"/>
    <property type="molecule type" value="Genomic_DNA"/>
</dbReference>
<keyword evidence="3" id="KW-0804">Transcription</keyword>
<evidence type="ECO:0000313" key="6">
    <source>
        <dbReference type="Proteomes" id="UP000320314"/>
    </source>
</evidence>
<protein>
    <submittedName>
        <fullName evidence="5">Crp/Fnr family transcriptional regulator</fullName>
    </submittedName>
</protein>
<dbReference type="InterPro" id="IPR036388">
    <property type="entry name" value="WH-like_DNA-bd_sf"/>
</dbReference>
<keyword evidence="1" id="KW-0805">Transcription regulation</keyword>
<name>A0A506U8Z3_9HYPH</name>
<evidence type="ECO:0000256" key="3">
    <source>
        <dbReference type="ARBA" id="ARBA00023163"/>
    </source>
</evidence>
<dbReference type="SMART" id="SM00419">
    <property type="entry name" value="HTH_CRP"/>
    <property type="match status" value="1"/>
</dbReference>